<dbReference type="Proteomes" id="UP000694843">
    <property type="component" value="Unplaced"/>
</dbReference>
<dbReference type="GO" id="GO:0005525">
    <property type="term" value="F:GTP binding"/>
    <property type="evidence" value="ECO:0007669"/>
    <property type="project" value="UniProtKB-KW"/>
</dbReference>
<comment type="subcellular location">
    <subcellularLocation>
        <location evidence="1">Nucleus</location>
        <location evidence="1">Nucleolus</location>
    </subcellularLocation>
</comment>
<dbReference type="Gene3D" id="3.40.50.300">
    <property type="entry name" value="P-loop containing nucleotide triphosphate hydrolases"/>
    <property type="match status" value="1"/>
</dbReference>
<dbReference type="PIRSF" id="PIRSF002401">
    <property type="entry name" value="GTP_bd_Obg/CgtA"/>
    <property type="match status" value="1"/>
</dbReference>
<evidence type="ECO:0000256" key="2">
    <source>
        <dbReference type="ARBA" id="ARBA00007699"/>
    </source>
</evidence>
<organism evidence="9 10">
    <name type="scientific">Hyalella azteca</name>
    <name type="common">Amphipod</name>
    <dbReference type="NCBI Taxonomy" id="294128"/>
    <lineage>
        <taxon>Eukaryota</taxon>
        <taxon>Metazoa</taxon>
        <taxon>Ecdysozoa</taxon>
        <taxon>Arthropoda</taxon>
        <taxon>Crustacea</taxon>
        <taxon>Multicrustacea</taxon>
        <taxon>Malacostraca</taxon>
        <taxon>Eumalacostraca</taxon>
        <taxon>Peracarida</taxon>
        <taxon>Amphipoda</taxon>
        <taxon>Senticaudata</taxon>
        <taxon>Talitrida</taxon>
        <taxon>Talitroidea</taxon>
        <taxon>Hyalellidae</taxon>
        <taxon>Hyalella</taxon>
    </lineage>
</organism>
<dbReference type="InterPro" id="IPR045086">
    <property type="entry name" value="OBG_GTPase"/>
</dbReference>
<dbReference type="GO" id="GO:0003924">
    <property type="term" value="F:GTPase activity"/>
    <property type="evidence" value="ECO:0007669"/>
    <property type="project" value="InterPro"/>
</dbReference>
<evidence type="ECO:0000256" key="1">
    <source>
        <dbReference type="ARBA" id="ARBA00004604"/>
    </source>
</evidence>
<sequence>MNRTLRIKHNFIDAVRLYIRGGPGGAGLPKYGGIGGQGGNVYVEGKNDPVKLYDLRSLRDLNGLRGGNGGASSQFSLVGRNGKDAIIHAPPSTVCITEAGTLLGEIYEEGDRVLVARGGDGGSPTNGFMPQLGEKHHVKIIIKTISDVSLVGFPNAGKSTLLKAIARSRFKPRIAAYPFTTLSPLMGTLEYPDLRTISIVDLPGLIEMAHANRGLGHSFLRHVERTKILLIMIDVQGFQLDHKNPYRTPLETFLLLNKELELYDPLLVYKPAMVLINKMDTKNATAIYDRLVHDLQNIKDVLPTLPEEMRPKQLLQVQEIAGVSAKKNEKSVAYVKDRIRVLLDLYTDELCAENATDLATVDNSKDEKLFLNKLKEHNVKLV</sequence>
<keyword evidence="5" id="KW-0342">GTP-binding</keyword>
<dbReference type="InterPro" id="IPR014100">
    <property type="entry name" value="GTP-bd_Obg/CgtA"/>
</dbReference>
<dbReference type="PANTHER" id="PTHR11702:SF43">
    <property type="entry name" value="GTP-BINDING PROTEIN 10"/>
    <property type="match status" value="1"/>
</dbReference>
<dbReference type="InterPro" id="IPR006169">
    <property type="entry name" value="GTP1_OBG_dom"/>
</dbReference>
<keyword evidence="6" id="KW-0539">Nucleus</keyword>
<dbReference type="GO" id="GO:0000287">
    <property type="term" value="F:magnesium ion binding"/>
    <property type="evidence" value="ECO:0007669"/>
    <property type="project" value="InterPro"/>
</dbReference>
<evidence type="ECO:0000259" key="7">
    <source>
        <dbReference type="PROSITE" id="PS51710"/>
    </source>
</evidence>
<dbReference type="Pfam" id="PF01926">
    <property type="entry name" value="MMR_HSR1"/>
    <property type="match status" value="1"/>
</dbReference>
<keyword evidence="9" id="KW-1185">Reference proteome</keyword>
<evidence type="ECO:0000313" key="9">
    <source>
        <dbReference type="Proteomes" id="UP000694843"/>
    </source>
</evidence>
<dbReference type="GO" id="GO:0005730">
    <property type="term" value="C:nucleolus"/>
    <property type="evidence" value="ECO:0007669"/>
    <property type="project" value="UniProtKB-SubCell"/>
</dbReference>
<name>A0A8B7NKY8_HYAAZ</name>
<dbReference type="PROSITE" id="PS51710">
    <property type="entry name" value="G_OBG"/>
    <property type="match status" value="1"/>
</dbReference>
<keyword evidence="4" id="KW-0547">Nucleotide-binding</keyword>
<comment type="similarity">
    <text evidence="2">Belongs to the TRAFAC class OBG-HflX-like GTPase superfamily. OBG GTPase family.</text>
</comment>
<dbReference type="RefSeq" id="XP_018014330.1">
    <property type="nucleotide sequence ID" value="XM_018158841.2"/>
</dbReference>
<dbReference type="Gene3D" id="2.70.210.12">
    <property type="entry name" value="GTP1/OBG domain"/>
    <property type="match status" value="1"/>
</dbReference>
<dbReference type="GeneID" id="108671320"/>
<feature type="domain" description="OBG-type G" evidence="7">
    <location>
        <begin position="146"/>
        <end position="344"/>
    </location>
</feature>
<evidence type="ECO:0000256" key="4">
    <source>
        <dbReference type="ARBA" id="ARBA00022741"/>
    </source>
</evidence>
<protein>
    <submittedName>
        <fullName evidence="10">GTP-binding protein 10 homolog</fullName>
    </submittedName>
</protein>
<evidence type="ECO:0000313" key="10">
    <source>
        <dbReference type="RefSeq" id="XP_018014330.1"/>
    </source>
</evidence>
<evidence type="ECO:0000259" key="8">
    <source>
        <dbReference type="PROSITE" id="PS51883"/>
    </source>
</evidence>
<dbReference type="KEGG" id="hazt:108671320"/>
<accession>A0A8B7NKY8</accession>
<dbReference type="InterPro" id="IPR036726">
    <property type="entry name" value="GTP1_OBG_dom_sf"/>
</dbReference>
<keyword evidence="3" id="KW-0690">Ribosome biogenesis</keyword>
<dbReference type="PANTHER" id="PTHR11702">
    <property type="entry name" value="DEVELOPMENTALLY REGULATED GTP-BINDING PROTEIN-RELATED"/>
    <property type="match status" value="1"/>
</dbReference>
<feature type="domain" description="Obg" evidence="8">
    <location>
        <begin position="9"/>
        <end position="145"/>
    </location>
</feature>
<evidence type="ECO:0000256" key="6">
    <source>
        <dbReference type="ARBA" id="ARBA00023242"/>
    </source>
</evidence>
<dbReference type="AlphaFoldDB" id="A0A8B7NKY8"/>
<proteinExistence type="inferred from homology"/>
<reference evidence="10" key="1">
    <citation type="submission" date="2025-08" db="UniProtKB">
        <authorList>
            <consortium name="RefSeq"/>
        </authorList>
    </citation>
    <scope>IDENTIFICATION</scope>
    <source>
        <tissue evidence="10">Whole organism</tissue>
    </source>
</reference>
<dbReference type="SUPFAM" id="SSF82051">
    <property type="entry name" value="Obg GTP-binding protein N-terminal domain"/>
    <property type="match status" value="1"/>
</dbReference>
<dbReference type="PROSITE" id="PS51883">
    <property type="entry name" value="OBG"/>
    <property type="match status" value="1"/>
</dbReference>
<dbReference type="OrthoDB" id="347018at2759"/>
<dbReference type="GO" id="GO:0005739">
    <property type="term" value="C:mitochondrion"/>
    <property type="evidence" value="ECO:0007669"/>
    <property type="project" value="TreeGrafter"/>
</dbReference>
<dbReference type="InterPro" id="IPR006073">
    <property type="entry name" value="GTP-bd"/>
</dbReference>
<dbReference type="SUPFAM" id="SSF52540">
    <property type="entry name" value="P-loop containing nucleoside triphosphate hydrolases"/>
    <property type="match status" value="1"/>
</dbReference>
<dbReference type="GO" id="GO:0042254">
    <property type="term" value="P:ribosome biogenesis"/>
    <property type="evidence" value="ECO:0007669"/>
    <property type="project" value="UniProtKB-UniRule"/>
</dbReference>
<gene>
    <name evidence="10" type="primary">LOC108671320</name>
</gene>
<dbReference type="Pfam" id="PF01018">
    <property type="entry name" value="GTP1_OBG"/>
    <property type="match status" value="1"/>
</dbReference>
<dbReference type="InterPro" id="IPR031167">
    <property type="entry name" value="G_OBG"/>
</dbReference>
<dbReference type="CDD" id="cd01898">
    <property type="entry name" value="Obg"/>
    <property type="match status" value="1"/>
</dbReference>
<dbReference type="InterPro" id="IPR027417">
    <property type="entry name" value="P-loop_NTPase"/>
</dbReference>
<evidence type="ECO:0000256" key="5">
    <source>
        <dbReference type="ARBA" id="ARBA00023134"/>
    </source>
</evidence>
<evidence type="ECO:0000256" key="3">
    <source>
        <dbReference type="ARBA" id="ARBA00022517"/>
    </source>
</evidence>
<dbReference type="PRINTS" id="PR00326">
    <property type="entry name" value="GTP1OBG"/>
</dbReference>
<dbReference type="OMA" id="VFMVDIF"/>